<gene>
    <name evidence="2" type="ORF">GCM10022197_03800</name>
</gene>
<evidence type="ECO:0000313" key="2">
    <source>
        <dbReference type="EMBL" id="GAA3552076.1"/>
    </source>
</evidence>
<organism evidence="2 3">
    <name type="scientific">Microlunatus spumicola</name>
    <dbReference type="NCBI Taxonomy" id="81499"/>
    <lineage>
        <taxon>Bacteria</taxon>
        <taxon>Bacillati</taxon>
        <taxon>Actinomycetota</taxon>
        <taxon>Actinomycetes</taxon>
        <taxon>Propionibacteriales</taxon>
        <taxon>Propionibacteriaceae</taxon>
        <taxon>Microlunatus</taxon>
    </lineage>
</organism>
<name>A0ABP6WL99_9ACTN</name>
<keyword evidence="3" id="KW-1185">Reference proteome</keyword>
<dbReference type="Proteomes" id="UP001500767">
    <property type="component" value="Unassembled WGS sequence"/>
</dbReference>
<proteinExistence type="predicted"/>
<evidence type="ECO:0000256" key="1">
    <source>
        <dbReference type="SAM" id="MobiDB-lite"/>
    </source>
</evidence>
<sequence length="162" mass="16766">MSARALGTVALAVGGGAVVVVRRLQRQAAAGSGEQGGPRSRWRAVTVNRSPEEVMPDGPPGPLAALGDLVEVEVRPAPGDKGTELRARLRGPEPTGPVAAAARVAGKDPRQRVRAALREAKQLIEVGEVLRVDPAPHGRRTATPTGAFVEMATDRAPGEGLL</sequence>
<feature type="compositionally biased region" description="Basic and acidic residues" evidence="1">
    <location>
        <begin position="81"/>
        <end position="91"/>
    </location>
</feature>
<accession>A0ABP6WL99</accession>
<protein>
    <submittedName>
        <fullName evidence="2">Uncharacterized protein</fullName>
    </submittedName>
</protein>
<dbReference type="InterPro" id="IPR023393">
    <property type="entry name" value="START-like_dom_sf"/>
</dbReference>
<dbReference type="EMBL" id="BAAAYR010000001">
    <property type="protein sequence ID" value="GAA3552076.1"/>
    <property type="molecule type" value="Genomic_DNA"/>
</dbReference>
<comment type="caution">
    <text evidence="2">The sequence shown here is derived from an EMBL/GenBank/DDBJ whole genome shotgun (WGS) entry which is preliminary data.</text>
</comment>
<feature type="region of interest" description="Disordered" evidence="1">
    <location>
        <begin position="77"/>
        <end position="107"/>
    </location>
</feature>
<reference evidence="3" key="1">
    <citation type="journal article" date="2019" name="Int. J. Syst. Evol. Microbiol.">
        <title>The Global Catalogue of Microorganisms (GCM) 10K type strain sequencing project: providing services to taxonomists for standard genome sequencing and annotation.</title>
        <authorList>
            <consortium name="The Broad Institute Genomics Platform"/>
            <consortium name="The Broad Institute Genome Sequencing Center for Infectious Disease"/>
            <person name="Wu L."/>
            <person name="Ma J."/>
        </authorList>
    </citation>
    <scope>NUCLEOTIDE SEQUENCE [LARGE SCALE GENOMIC DNA]</scope>
    <source>
        <strain evidence="3">JCM 16540</strain>
    </source>
</reference>
<dbReference type="RefSeq" id="WP_204912493.1">
    <property type="nucleotide sequence ID" value="NZ_BAAAYR010000001.1"/>
</dbReference>
<dbReference type="Gene3D" id="3.30.530.20">
    <property type="match status" value="1"/>
</dbReference>
<evidence type="ECO:0000313" key="3">
    <source>
        <dbReference type="Proteomes" id="UP001500767"/>
    </source>
</evidence>